<dbReference type="GO" id="GO:0005975">
    <property type="term" value="P:carbohydrate metabolic process"/>
    <property type="evidence" value="ECO:0007669"/>
    <property type="project" value="InterPro"/>
</dbReference>
<dbReference type="Pfam" id="PF01263">
    <property type="entry name" value="Aldose_epim"/>
    <property type="match status" value="1"/>
</dbReference>
<dbReference type="Gene3D" id="2.70.98.10">
    <property type="match status" value="1"/>
</dbReference>
<dbReference type="CDD" id="cd09024">
    <property type="entry name" value="Aldose_epim_lacX"/>
    <property type="match status" value="1"/>
</dbReference>
<dbReference type="InterPro" id="IPR037481">
    <property type="entry name" value="LacX"/>
</dbReference>
<reference evidence="2 4" key="2">
    <citation type="submission" date="2023-07" db="EMBL/GenBank/DDBJ databases">
        <title>Genomic Encyclopedia of Type Strains, Phase IV (KMG-IV): sequencing the most valuable type-strain genomes for metagenomic binning, comparative biology and taxonomic classification.</title>
        <authorList>
            <person name="Goeker M."/>
        </authorList>
    </citation>
    <scope>NUCLEOTIDE SEQUENCE [LARGE SCALE GENOMIC DNA]</scope>
    <source>
        <strain evidence="2 4">DSM 338</strain>
    </source>
</reference>
<name>A0A9W6CNX6_XANFL</name>
<dbReference type="InterPro" id="IPR014718">
    <property type="entry name" value="GH-type_carb-bd"/>
</dbReference>
<dbReference type="SUPFAM" id="SSF74650">
    <property type="entry name" value="Galactose mutarotase-like"/>
    <property type="match status" value="1"/>
</dbReference>
<evidence type="ECO:0000313" key="4">
    <source>
        <dbReference type="Proteomes" id="UP001245370"/>
    </source>
</evidence>
<sequence>MGRTVSLRSDALSAEISTLGAELRALADAEGRALLWHGDPAFWTGRAPLLFPIVGELPDLTLVHEGKGHPMRRHGFARFSEFEVVAEAADRATFRLLPTEATRAEYPFDFALEVTFALDGATLAMEAVVTNPGPGVLPASFGYHPAFLWPLPYGGTRAEHRVIFAEPEPAPIHRPVNGLLSRASEPSPAADGVLKPDDAMFERDALIFLGLNSHRLQYGVPGRPGLDVTFPGMPDLGIWTKPGAPYLCIEPWSGYATPEGDTRPFVEKPGLLHIPAGEERRFVMNVSLIPEVAA</sequence>
<dbReference type="GO" id="GO:0030246">
    <property type="term" value="F:carbohydrate binding"/>
    <property type="evidence" value="ECO:0007669"/>
    <property type="project" value="InterPro"/>
</dbReference>
<dbReference type="InterPro" id="IPR011013">
    <property type="entry name" value="Gal_mutarotase_sf_dom"/>
</dbReference>
<proteinExistence type="predicted"/>
<gene>
    <name evidence="2" type="ORF">GGQ86_001435</name>
    <name evidence="1" type="ORF">XFLAVUS301_09220</name>
</gene>
<reference evidence="1" key="1">
    <citation type="submission" date="2022-12" db="EMBL/GenBank/DDBJ databases">
        <title>Reference genome sequencing for broad-spectrum identification of bacterial and archaeal isolates by mass spectrometry.</title>
        <authorList>
            <person name="Sekiguchi Y."/>
            <person name="Tourlousse D.M."/>
        </authorList>
    </citation>
    <scope>NUCLEOTIDE SEQUENCE</scope>
    <source>
        <strain evidence="1">301</strain>
    </source>
</reference>
<evidence type="ECO:0000313" key="2">
    <source>
        <dbReference type="EMBL" id="MDR6332971.1"/>
    </source>
</evidence>
<dbReference type="AlphaFoldDB" id="A0A9W6CNX6"/>
<evidence type="ECO:0000313" key="1">
    <source>
        <dbReference type="EMBL" id="GLI21248.1"/>
    </source>
</evidence>
<dbReference type="InterPro" id="IPR008183">
    <property type="entry name" value="Aldose_1/G6P_1-epimerase"/>
</dbReference>
<dbReference type="GeneID" id="95761716"/>
<dbReference type="Proteomes" id="UP001144397">
    <property type="component" value="Unassembled WGS sequence"/>
</dbReference>
<comment type="caution">
    <text evidence="1">The sequence shown here is derived from an EMBL/GenBank/DDBJ whole genome shotgun (WGS) entry which is preliminary data.</text>
</comment>
<evidence type="ECO:0000313" key="3">
    <source>
        <dbReference type="Proteomes" id="UP001144397"/>
    </source>
</evidence>
<protein>
    <submittedName>
        <fullName evidence="1">Aldose 1-epimerase</fullName>
    </submittedName>
    <submittedName>
        <fullName evidence="2">Galactose mutarotase-like enzyme</fullName>
    </submittedName>
</protein>
<dbReference type="GO" id="GO:0016853">
    <property type="term" value="F:isomerase activity"/>
    <property type="evidence" value="ECO:0007669"/>
    <property type="project" value="InterPro"/>
</dbReference>
<dbReference type="RefSeq" id="WP_281805725.1">
    <property type="nucleotide sequence ID" value="NZ_BSDO01000001.1"/>
</dbReference>
<organism evidence="1 3">
    <name type="scientific">Xanthobacter flavus</name>
    <dbReference type="NCBI Taxonomy" id="281"/>
    <lineage>
        <taxon>Bacteria</taxon>
        <taxon>Pseudomonadati</taxon>
        <taxon>Pseudomonadota</taxon>
        <taxon>Alphaproteobacteria</taxon>
        <taxon>Hyphomicrobiales</taxon>
        <taxon>Xanthobacteraceae</taxon>
        <taxon>Xanthobacter</taxon>
    </lineage>
</organism>
<accession>A0A9W6CNX6</accession>
<keyword evidence="4" id="KW-1185">Reference proteome</keyword>
<dbReference type="Proteomes" id="UP001245370">
    <property type="component" value="Unassembled WGS sequence"/>
</dbReference>
<dbReference type="EMBL" id="BSDO01000001">
    <property type="protein sequence ID" value="GLI21248.1"/>
    <property type="molecule type" value="Genomic_DNA"/>
</dbReference>
<dbReference type="EMBL" id="JAVDPY010000002">
    <property type="protein sequence ID" value="MDR6332971.1"/>
    <property type="molecule type" value="Genomic_DNA"/>
</dbReference>